<dbReference type="EMBL" id="SWQE01000026">
    <property type="protein sequence ID" value="NFJ10801.1"/>
    <property type="molecule type" value="Genomic_DNA"/>
</dbReference>
<name>A0A846JC62_CLOBO</name>
<dbReference type="AlphaFoldDB" id="A0A846JC62"/>
<evidence type="ECO:0000313" key="2">
    <source>
        <dbReference type="Proteomes" id="UP000480039"/>
    </source>
</evidence>
<comment type="caution">
    <text evidence="1">The sequence shown here is derived from an EMBL/GenBank/DDBJ whole genome shotgun (WGS) entry which is preliminary data.</text>
</comment>
<sequence>MYDYCGFSKKDRNEYYKKTNKMVTSYGFEILDLSQYEYGEYYAFSMGRIVTF</sequence>
<protein>
    <submittedName>
        <fullName evidence="1">Protein DltD</fullName>
    </submittedName>
</protein>
<reference evidence="1 2" key="1">
    <citation type="submission" date="2019-04" db="EMBL/GenBank/DDBJ databases">
        <title>Genome sequencing of Clostridium botulinum Groups I-IV and Clostridium butyricum.</title>
        <authorList>
            <person name="Brunt J."/>
            <person name="Van Vliet A.H.M."/>
            <person name="Stringer S.C."/>
            <person name="Carter A.T."/>
            <person name="Peck M.W."/>
        </authorList>
    </citation>
    <scope>NUCLEOTIDE SEQUENCE [LARGE SCALE GENOMIC DNA]</scope>
    <source>
        <strain evidence="1 2">Colworth BL30</strain>
    </source>
</reference>
<evidence type="ECO:0000313" key="1">
    <source>
        <dbReference type="EMBL" id="NFJ10801.1"/>
    </source>
</evidence>
<dbReference type="Pfam" id="PF04914">
    <property type="entry name" value="DltD"/>
    <property type="match status" value="1"/>
</dbReference>
<accession>A0A846JC62</accession>
<organism evidence="1 2">
    <name type="scientific">Clostridium botulinum</name>
    <dbReference type="NCBI Taxonomy" id="1491"/>
    <lineage>
        <taxon>Bacteria</taxon>
        <taxon>Bacillati</taxon>
        <taxon>Bacillota</taxon>
        <taxon>Clostridia</taxon>
        <taxon>Eubacteriales</taxon>
        <taxon>Clostridiaceae</taxon>
        <taxon>Clostridium</taxon>
    </lineage>
</organism>
<proteinExistence type="predicted"/>
<dbReference type="InterPro" id="IPR006998">
    <property type="entry name" value="DltD"/>
</dbReference>
<gene>
    <name evidence="1" type="ORF">FC871_20625</name>
</gene>
<dbReference type="Proteomes" id="UP000480039">
    <property type="component" value="Unassembled WGS sequence"/>
</dbReference>